<evidence type="ECO:0000256" key="1">
    <source>
        <dbReference type="ARBA" id="ARBA00009686"/>
    </source>
</evidence>
<dbReference type="InterPro" id="IPR036249">
    <property type="entry name" value="Thioredoxin-like_sf"/>
</dbReference>
<dbReference type="SUPFAM" id="SSF52833">
    <property type="entry name" value="Thioredoxin-like"/>
    <property type="match status" value="1"/>
</dbReference>
<dbReference type="InterPro" id="IPR051499">
    <property type="entry name" value="Phosducin-like_reg"/>
</dbReference>
<feature type="compositionally biased region" description="Basic and acidic residues" evidence="2">
    <location>
        <begin position="1"/>
        <end position="25"/>
    </location>
</feature>
<evidence type="ECO:0000259" key="3">
    <source>
        <dbReference type="Pfam" id="PF02114"/>
    </source>
</evidence>
<evidence type="ECO:0000313" key="5">
    <source>
        <dbReference type="Proteomes" id="UP000078343"/>
    </source>
</evidence>
<feature type="domain" description="Phosducin" evidence="3">
    <location>
        <begin position="78"/>
        <end position="278"/>
    </location>
</feature>
<feature type="compositionally biased region" description="Low complexity" evidence="2">
    <location>
        <begin position="134"/>
        <end position="147"/>
    </location>
</feature>
<dbReference type="STRING" id="1367422.A0A178ZUD2"/>
<comment type="similarity">
    <text evidence="1">Belongs to the phosducin family.</text>
</comment>
<feature type="compositionally biased region" description="Acidic residues" evidence="2">
    <location>
        <begin position="26"/>
        <end position="42"/>
    </location>
</feature>
<dbReference type="Gene3D" id="3.40.30.10">
    <property type="entry name" value="Glutaredoxin"/>
    <property type="match status" value="1"/>
</dbReference>
<dbReference type="GeneID" id="30006493"/>
<proteinExistence type="inferred from homology"/>
<feature type="region of interest" description="Disordered" evidence="2">
    <location>
        <begin position="1"/>
        <end position="60"/>
    </location>
</feature>
<gene>
    <name evidence="4" type="ORF">AYL99_02323</name>
</gene>
<keyword evidence="5" id="KW-1185">Reference proteome</keyword>
<dbReference type="Proteomes" id="UP000078343">
    <property type="component" value="Unassembled WGS sequence"/>
</dbReference>
<protein>
    <recommendedName>
        <fullName evidence="3">Phosducin domain-containing protein</fullName>
    </recommendedName>
</protein>
<dbReference type="OrthoDB" id="70588at2759"/>
<dbReference type="PANTHER" id="PTHR46052">
    <property type="entry name" value="PHOSDUCIN-LIKE PROTEIN"/>
    <property type="match status" value="1"/>
</dbReference>
<name>A0A178ZUD2_9EURO</name>
<dbReference type="AlphaFoldDB" id="A0A178ZUD2"/>
<feature type="region of interest" description="Disordered" evidence="2">
    <location>
        <begin position="127"/>
        <end position="154"/>
    </location>
</feature>
<comment type="caution">
    <text evidence="4">The sequence shown here is derived from an EMBL/GenBank/DDBJ whole genome shotgun (WGS) entry which is preliminary data.</text>
</comment>
<reference evidence="4 5" key="1">
    <citation type="submission" date="2016-04" db="EMBL/GenBank/DDBJ databases">
        <title>Draft genome of Fonsecaea erecta CBS 125763.</title>
        <authorList>
            <person name="Weiss V.A."/>
            <person name="Vicente V.A."/>
            <person name="Raittz R.T."/>
            <person name="Moreno L.F."/>
            <person name="De Souza E.M."/>
            <person name="Pedrosa F.O."/>
            <person name="Steffens M.B."/>
            <person name="Faoro H."/>
            <person name="Tadra-Sfeir M.Z."/>
            <person name="Najafzadeh M.J."/>
            <person name="Felipe M.S."/>
            <person name="Teixeira M."/>
            <person name="Sun J."/>
            <person name="Xi L."/>
            <person name="Gomes R."/>
            <person name="De Azevedo C.M."/>
            <person name="Salgado C.G."/>
            <person name="Da Silva M.B."/>
            <person name="Nascimento M.F."/>
            <person name="Queiroz-Telles F."/>
            <person name="Attili D.S."/>
            <person name="Gorbushina A."/>
        </authorList>
    </citation>
    <scope>NUCLEOTIDE SEQUENCE [LARGE SCALE GENOMIC DNA]</scope>
    <source>
        <strain evidence="4 5">CBS 125763</strain>
    </source>
</reference>
<dbReference type="Pfam" id="PF02114">
    <property type="entry name" value="Phosducin"/>
    <property type="match status" value="1"/>
</dbReference>
<dbReference type="PANTHER" id="PTHR46052:SF1">
    <property type="entry name" value="PHOSDUCIN-LIKE PROTEIN"/>
    <property type="match status" value="1"/>
</dbReference>
<sequence>MADLAREEADRYFSHRDHLTSHPEDRDDDDEDRSDVDAEPEPAFDNLSDPGTDDDTAGNMATMTTTKTTYHLPSQVHYANTGPKGVIADAQSFARAKQSTFRQRLTSFANNLTSNGKAAAIPTVTEKSDKRKTIISGSPKSTPSSNSDTNMTLSDDEADSEFMKAWRANRLQELSSQSQSAYNSHRRHSPSQRTWGRFVEVDANGYLDAIEKVSNETVVVVMIYDPSSSASAAVEDELSMLAYKHNTTRFIKLHHEIAEMETVEIPAILAYKAGDVFATVSGARAEGLEGVLLQNRVIQ</sequence>
<accession>A0A178ZUD2</accession>
<dbReference type="RefSeq" id="XP_018696463.1">
    <property type="nucleotide sequence ID" value="XM_018833839.1"/>
</dbReference>
<dbReference type="InterPro" id="IPR024253">
    <property type="entry name" value="Phosducin_thioredoxin-like_dom"/>
</dbReference>
<dbReference type="EMBL" id="LVYI01000002">
    <property type="protein sequence ID" value="OAP63096.1"/>
    <property type="molecule type" value="Genomic_DNA"/>
</dbReference>
<evidence type="ECO:0000313" key="4">
    <source>
        <dbReference type="EMBL" id="OAP63096.1"/>
    </source>
</evidence>
<organism evidence="4 5">
    <name type="scientific">Fonsecaea erecta</name>
    <dbReference type="NCBI Taxonomy" id="1367422"/>
    <lineage>
        <taxon>Eukaryota</taxon>
        <taxon>Fungi</taxon>
        <taxon>Dikarya</taxon>
        <taxon>Ascomycota</taxon>
        <taxon>Pezizomycotina</taxon>
        <taxon>Eurotiomycetes</taxon>
        <taxon>Chaetothyriomycetidae</taxon>
        <taxon>Chaetothyriales</taxon>
        <taxon>Herpotrichiellaceae</taxon>
        <taxon>Fonsecaea</taxon>
    </lineage>
</organism>
<evidence type="ECO:0000256" key="2">
    <source>
        <dbReference type="SAM" id="MobiDB-lite"/>
    </source>
</evidence>